<dbReference type="PANTHER" id="PTHR21266:SF60">
    <property type="entry name" value="3-KETOSTEROID-9-ALPHA-MONOOXYGENASE, OXYGENASE COMPONENT"/>
    <property type="match status" value="1"/>
</dbReference>
<organism evidence="3 4">
    <name type="scientific">Lichenifustis flavocetrariae</name>
    <dbReference type="NCBI Taxonomy" id="2949735"/>
    <lineage>
        <taxon>Bacteria</taxon>
        <taxon>Pseudomonadati</taxon>
        <taxon>Pseudomonadota</taxon>
        <taxon>Alphaproteobacteria</taxon>
        <taxon>Hyphomicrobiales</taxon>
        <taxon>Lichenihabitantaceae</taxon>
        <taxon>Lichenifustis</taxon>
    </lineage>
</organism>
<feature type="domain" description="Vanillate O-demethylase oxygenase-like C-terminal catalytic" evidence="2">
    <location>
        <begin position="99"/>
        <end position="273"/>
    </location>
</feature>
<proteinExistence type="predicted"/>
<dbReference type="InterPro" id="IPR044043">
    <property type="entry name" value="VanA_C_cat"/>
</dbReference>
<accession>A0AA41YY70</accession>
<dbReference type="PANTHER" id="PTHR21266">
    <property type="entry name" value="IRON-SULFUR DOMAIN CONTAINING PROTEIN"/>
    <property type="match status" value="1"/>
</dbReference>
<dbReference type="Proteomes" id="UP001165667">
    <property type="component" value="Unassembled WGS sequence"/>
</dbReference>
<dbReference type="Gene3D" id="3.90.380.10">
    <property type="entry name" value="Naphthalene 1,2-dioxygenase Alpha Subunit, Chain A, domain 1"/>
    <property type="match status" value="1"/>
</dbReference>
<dbReference type="InterPro" id="IPR050584">
    <property type="entry name" value="Cholesterol_7-desaturase"/>
</dbReference>
<evidence type="ECO:0000313" key="3">
    <source>
        <dbReference type="EMBL" id="MCW6507015.1"/>
    </source>
</evidence>
<evidence type="ECO:0000256" key="1">
    <source>
        <dbReference type="ARBA" id="ARBA00023002"/>
    </source>
</evidence>
<comment type="caution">
    <text evidence="3">The sequence shown here is derived from an EMBL/GenBank/DDBJ whole genome shotgun (WGS) entry which is preliminary data.</text>
</comment>
<reference evidence="3" key="1">
    <citation type="submission" date="2022-05" db="EMBL/GenBank/DDBJ databases">
        <authorList>
            <person name="Pankratov T."/>
        </authorList>
    </citation>
    <scope>NUCLEOTIDE SEQUENCE</scope>
    <source>
        <strain evidence="3">BP6-180914</strain>
    </source>
</reference>
<dbReference type="GO" id="GO:0051213">
    <property type="term" value="F:dioxygenase activity"/>
    <property type="evidence" value="ECO:0007669"/>
    <property type="project" value="UniProtKB-KW"/>
</dbReference>
<sequence>MPSHAEPAALDQWYVIDNSDAVTVTPRQTRLLGVDLSVRRDRNGRIVVTAADGVDPLPARERYDCVWTTLGAPPRDIPLISEADEVDRRHVVCGSVTVKASGLRIVENFLDMAHFPFVHTDILGAEPNTEVLHYTTEIRRDVDEVWATNCQFFQPQAAASAQGGIMTQYQYRVASPFVTLLYKTCPNAYDRWDVIALFVQPLDPGRCRAHPVMFLVDDVSPLGTLIQFQQLIFLQDRIILENQRPVLLPLEPRAEIPTRADGSSVAYRRWLKEKGIVYGTTAGPAIGATAQA</sequence>
<dbReference type="Pfam" id="PF19112">
    <property type="entry name" value="VanA_C"/>
    <property type="match status" value="1"/>
</dbReference>
<keyword evidence="4" id="KW-1185">Reference proteome</keyword>
<evidence type="ECO:0000259" key="2">
    <source>
        <dbReference type="Pfam" id="PF19112"/>
    </source>
</evidence>
<dbReference type="RefSeq" id="WP_282583350.1">
    <property type="nucleotide sequence ID" value="NZ_JAMOIM010000001.1"/>
</dbReference>
<dbReference type="EMBL" id="JAMOIM010000001">
    <property type="protein sequence ID" value="MCW6507015.1"/>
    <property type="molecule type" value="Genomic_DNA"/>
</dbReference>
<evidence type="ECO:0000313" key="4">
    <source>
        <dbReference type="Proteomes" id="UP001165667"/>
    </source>
</evidence>
<protein>
    <submittedName>
        <fullName evidence="3">Aromatic ring-hydroxylating dioxygenase subunit alpha</fullName>
    </submittedName>
</protein>
<keyword evidence="1" id="KW-0560">Oxidoreductase</keyword>
<dbReference type="AlphaFoldDB" id="A0AA41YY70"/>
<dbReference type="SUPFAM" id="SSF55961">
    <property type="entry name" value="Bet v1-like"/>
    <property type="match status" value="1"/>
</dbReference>
<gene>
    <name evidence="3" type="ORF">M8523_03155</name>
</gene>
<keyword evidence="3" id="KW-0223">Dioxygenase</keyword>
<name>A0AA41YY70_9HYPH</name>